<evidence type="ECO:0000256" key="15">
    <source>
        <dbReference type="ARBA" id="ARBA00045897"/>
    </source>
</evidence>
<evidence type="ECO:0000256" key="10">
    <source>
        <dbReference type="ARBA" id="ARBA00022833"/>
    </source>
</evidence>
<dbReference type="HOGENOM" id="CLU_009165_0_0_1"/>
<comment type="subunit">
    <text evidence="5">Monomer and homodimer; homodimerization is induced by binding of the substrate.</text>
</comment>
<dbReference type="AlphaFoldDB" id="B6K729"/>
<evidence type="ECO:0000256" key="14">
    <source>
        <dbReference type="ARBA" id="ARBA00034552"/>
    </source>
</evidence>
<dbReference type="GO" id="GO:0004222">
    <property type="term" value="F:metalloendopeptidase activity"/>
    <property type="evidence" value="ECO:0000318"/>
    <property type="project" value="GO_Central"/>
</dbReference>
<evidence type="ECO:0000256" key="3">
    <source>
        <dbReference type="ARBA" id="ARBA00004569"/>
    </source>
</evidence>
<evidence type="ECO:0000256" key="6">
    <source>
        <dbReference type="ARBA" id="ARBA00020167"/>
    </source>
</evidence>
<keyword evidence="16" id="KW-0175">Coiled coil</keyword>
<evidence type="ECO:0000256" key="9">
    <source>
        <dbReference type="ARBA" id="ARBA00022801"/>
    </source>
</evidence>
<dbReference type="GO" id="GO:0034982">
    <property type="term" value="P:mitochondrial protein processing"/>
    <property type="evidence" value="ECO:0007669"/>
    <property type="project" value="EnsemblFungi"/>
</dbReference>
<dbReference type="InterPro" id="IPR055130">
    <property type="entry name" value="PreP_C"/>
</dbReference>
<feature type="domain" description="Peptidase M16C associated" evidence="17">
    <location>
        <begin position="486"/>
        <end position="732"/>
    </location>
</feature>
<keyword evidence="7" id="KW-0645">Protease</keyword>
<keyword evidence="11" id="KW-0809">Transit peptide</keyword>
<dbReference type="PANTHER" id="PTHR43016:SF13">
    <property type="entry name" value="PRESEQUENCE PROTEASE, MITOCHONDRIAL"/>
    <property type="match status" value="1"/>
</dbReference>
<dbReference type="OrthoDB" id="10250783at2759"/>
<dbReference type="SMART" id="SM01264">
    <property type="entry name" value="M16C_associated"/>
    <property type="match status" value="1"/>
</dbReference>
<organism evidence="18 20">
    <name type="scientific">Schizosaccharomyces japonicus (strain yFS275 / FY16936)</name>
    <name type="common">Fission yeast</name>
    <dbReference type="NCBI Taxonomy" id="402676"/>
    <lineage>
        <taxon>Eukaryota</taxon>
        <taxon>Fungi</taxon>
        <taxon>Dikarya</taxon>
        <taxon>Ascomycota</taxon>
        <taxon>Taphrinomycotina</taxon>
        <taxon>Schizosaccharomycetes</taxon>
        <taxon>Schizosaccharomycetales</taxon>
        <taxon>Schizosaccharomycetaceae</taxon>
        <taxon>Schizosaccharomyces</taxon>
    </lineage>
</organism>
<evidence type="ECO:0000256" key="12">
    <source>
        <dbReference type="ARBA" id="ARBA00023049"/>
    </source>
</evidence>
<evidence type="ECO:0000256" key="4">
    <source>
        <dbReference type="ARBA" id="ARBA00007575"/>
    </source>
</evidence>
<dbReference type="GO" id="GO:0005758">
    <property type="term" value="C:mitochondrial intermembrane space"/>
    <property type="evidence" value="ECO:0007669"/>
    <property type="project" value="UniProtKB-SubCell"/>
</dbReference>
<dbReference type="InterPro" id="IPR013578">
    <property type="entry name" value="Peptidase_M16C_assoc"/>
</dbReference>
<proteinExistence type="inferred from homology"/>
<dbReference type="JaponicusDB" id="SJAG_04533">
    <property type="gene designation" value="cym1"/>
</dbReference>
<dbReference type="GO" id="GO:0008270">
    <property type="term" value="F:zinc ion binding"/>
    <property type="evidence" value="ECO:0007669"/>
    <property type="project" value="EnsemblFungi"/>
</dbReference>
<comment type="cofactor">
    <cofactor evidence="1">
        <name>Zn(2+)</name>
        <dbReference type="ChEBI" id="CHEBI:29105"/>
    </cofactor>
</comment>
<keyword evidence="8" id="KW-0479">Metal-binding</keyword>
<dbReference type="GeneID" id="7051889"/>
<evidence type="ECO:0000256" key="1">
    <source>
        <dbReference type="ARBA" id="ARBA00001947"/>
    </source>
</evidence>
<dbReference type="Proteomes" id="UP000001744">
    <property type="component" value="Unassembled WGS sequence"/>
</dbReference>
<dbReference type="MEROPS" id="M16.A19"/>
<evidence type="ECO:0000256" key="7">
    <source>
        <dbReference type="ARBA" id="ARBA00022670"/>
    </source>
</evidence>
<protein>
    <recommendedName>
        <fullName evidence="6">Presequence protease, mitochondrial</fullName>
    </recommendedName>
    <alternativeName>
        <fullName evidence="14">Pitrilysin metalloproteinase</fullName>
    </alternativeName>
</protein>
<dbReference type="eggNOG" id="KOG2019">
    <property type="taxonomic scope" value="Eukaryota"/>
</dbReference>
<dbReference type="GO" id="GO:0051603">
    <property type="term" value="P:proteolysis involved in protein catabolic process"/>
    <property type="evidence" value="ECO:0007669"/>
    <property type="project" value="EnsemblFungi"/>
</dbReference>
<comment type="subcellular location">
    <subcellularLocation>
        <location evidence="3">Mitochondrion intermembrane space</location>
    </subcellularLocation>
    <subcellularLocation>
        <location evidence="2">Mitochondrion matrix</location>
    </subcellularLocation>
</comment>
<gene>
    <name evidence="19" type="primary">cym1</name>
    <name evidence="18" type="ORF">SJAG_04533</name>
</gene>
<name>B6K729_SCHJY</name>
<dbReference type="InterPro" id="IPR007863">
    <property type="entry name" value="Peptidase_M16_C"/>
</dbReference>
<dbReference type="GO" id="GO:0016485">
    <property type="term" value="P:protein processing"/>
    <property type="evidence" value="ECO:0000318"/>
    <property type="project" value="GO_Central"/>
</dbReference>
<evidence type="ECO:0000256" key="13">
    <source>
        <dbReference type="ARBA" id="ARBA00023128"/>
    </source>
</evidence>
<sequence length="996" mass="112137">MASRLLSLRQKNSLTAFRRSVLSRSYTIDAKKHGFVLSQKSAIPEIDVELLRFKHEKTGADYLHAQCDDTNNVFSIGFSTPPTNDKGVPHILEHTTLCGSQKFPIRDPFFKMLNRSLSNFMNAFTASDFTFYPFATTNKNDFKNLRSVYLDATLHPRLRKADFMQEGWRYVLNKSDQDLPISYNGVVFNEMKGQMSDASYLFYIRFQKHLAKGTIYEHNSGGDPYCIPDLSYEELVAFHDSHYHPSNAKIFTYGNLSLDENLSALNEAFSQYSKETLKPEVKYIPNFAAPRRVTEHCPIDPTIPQDKQAKFSISFLGNDICDQEETFSLQVLSKLLTDGYSSPMYKALIESGLATDYSPNTGYDSTMKRSVFSIGVEGVSTDKLETIEKTILSTFDKVASEGIAFDKVEAVLHQLEISLKHKSANFGMGLAQSIPYVWFNEGDPIDALSFNKRISSFRKKANDPTFLTGLVQKYMLGNSNRLIFTMLPDEQYQADVQAKEQNKLKEAASKMSKKELQNIEKTNMELQKDQEQTGDINCLPTLKVSDIPLQQEPTILDFDKVQNHEVQWSKIPAGLTYLRVFIPCMHLPDTLVPYLNLFSDACLSLGTKDMNISELEQQIKRYTGGITVSPTFSTAPTSRALGQFGISISSFCLDSHVEQTMSLIRKVFFETDFYHTKNLSTMLKTMANGLLNSVAERGHVFARTNAASSLTVKAALAEQLGGIEHLQLVHKLSNKTPDELTDLSKKFDDIRHFLSPLKNARLFVSCSQQQRPIVASFIPKFTDASQRLMSSANESSAAQTTSRKPAHTYYVLPYFTHYTSRSLLGVPYAHEDGAALQLLSSLLTHKFLHREIREKGGAYGGGLTYNGLDGLLSFYSYRDDNPLQSFEAFQEAGKWASQNSFSESDLNEAKLSTFQSVDAPVSISAKGSLFFYDRVTDAMRQKRREQLLSVTKAAVQRAANEYLLSENKSSEPSHYDVILGPENKKLDATWTTIIPF</sequence>
<dbReference type="OMA" id="FPFQVHY"/>
<evidence type="ECO:0000256" key="5">
    <source>
        <dbReference type="ARBA" id="ARBA00011853"/>
    </source>
</evidence>
<keyword evidence="9" id="KW-0378">Hydrolase</keyword>
<feature type="coiled-coil region" evidence="16">
    <location>
        <begin position="497"/>
        <end position="532"/>
    </location>
</feature>
<evidence type="ECO:0000256" key="16">
    <source>
        <dbReference type="SAM" id="Coils"/>
    </source>
</evidence>
<dbReference type="FunFam" id="3.30.830.10:FF:000013">
    <property type="entry name" value="Mitochondrial presequence protease"/>
    <property type="match status" value="1"/>
</dbReference>
<evidence type="ECO:0000313" key="19">
    <source>
        <dbReference type="JaponicusDB" id="SJAG_04533"/>
    </source>
</evidence>
<dbReference type="InterPro" id="IPR011249">
    <property type="entry name" value="Metalloenz_LuxS/M16"/>
</dbReference>
<dbReference type="SUPFAM" id="SSF63411">
    <property type="entry name" value="LuxS/MPP-like metallohydrolase"/>
    <property type="match status" value="4"/>
</dbReference>
<dbReference type="GO" id="GO:0005759">
    <property type="term" value="C:mitochondrial matrix"/>
    <property type="evidence" value="ECO:0000318"/>
    <property type="project" value="GO_Central"/>
</dbReference>
<dbReference type="Pfam" id="PF22516">
    <property type="entry name" value="PreP_C"/>
    <property type="match status" value="1"/>
</dbReference>
<dbReference type="FunFam" id="3.30.830.10:FF:000009">
    <property type="entry name" value="Presequence protease, mitochondrial"/>
    <property type="match status" value="1"/>
</dbReference>
<dbReference type="RefSeq" id="XP_002175626.1">
    <property type="nucleotide sequence ID" value="XM_002175590.2"/>
</dbReference>
<comment type="similarity">
    <text evidence="4">Belongs to the peptidase M16 family. PreP subfamily.</text>
</comment>
<keyword evidence="12" id="KW-0482">Metalloprotease</keyword>
<evidence type="ECO:0000256" key="2">
    <source>
        <dbReference type="ARBA" id="ARBA00004305"/>
    </source>
</evidence>
<dbReference type="PANTHER" id="PTHR43016">
    <property type="entry name" value="PRESEQUENCE PROTEASE"/>
    <property type="match status" value="1"/>
</dbReference>
<evidence type="ECO:0000256" key="8">
    <source>
        <dbReference type="ARBA" id="ARBA00022723"/>
    </source>
</evidence>
<evidence type="ECO:0000256" key="11">
    <source>
        <dbReference type="ARBA" id="ARBA00022946"/>
    </source>
</evidence>
<dbReference type="Pfam" id="PF05193">
    <property type="entry name" value="Peptidase_M16_C"/>
    <property type="match status" value="1"/>
</dbReference>
<reference evidence="18 20" key="1">
    <citation type="journal article" date="2011" name="Science">
        <title>Comparative functional genomics of the fission yeasts.</title>
        <authorList>
            <person name="Rhind N."/>
            <person name="Chen Z."/>
            <person name="Yassour M."/>
            <person name="Thompson D.A."/>
            <person name="Haas B.J."/>
            <person name="Habib N."/>
            <person name="Wapinski I."/>
            <person name="Roy S."/>
            <person name="Lin M.F."/>
            <person name="Heiman D.I."/>
            <person name="Young S.K."/>
            <person name="Furuya K."/>
            <person name="Guo Y."/>
            <person name="Pidoux A."/>
            <person name="Chen H.M."/>
            <person name="Robbertse B."/>
            <person name="Goldberg J.M."/>
            <person name="Aoki K."/>
            <person name="Bayne E.H."/>
            <person name="Berlin A.M."/>
            <person name="Desjardins C.A."/>
            <person name="Dobbs E."/>
            <person name="Dukaj L."/>
            <person name="Fan L."/>
            <person name="FitzGerald M.G."/>
            <person name="French C."/>
            <person name="Gujja S."/>
            <person name="Hansen K."/>
            <person name="Keifenheim D."/>
            <person name="Levin J.Z."/>
            <person name="Mosher R.A."/>
            <person name="Mueller C.A."/>
            <person name="Pfiffner J."/>
            <person name="Priest M."/>
            <person name="Russ C."/>
            <person name="Smialowska A."/>
            <person name="Swoboda P."/>
            <person name="Sykes S.M."/>
            <person name="Vaughn M."/>
            <person name="Vengrova S."/>
            <person name="Yoder R."/>
            <person name="Zeng Q."/>
            <person name="Allshire R."/>
            <person name="Baulcombe D."/>
            <person name="Birren B.W."/>
            <person name="Brown W."/>
            <person name="Ekwall K."/>
            <person name="Kellis M."/>
            <person name="Leatherwood J."/>
            <person name="Levin H."/>
            <person name="Margalit H."/>
            <person name="Martienssen R."/>
            <person name="Nieduszynski C.A."/>
            <person name="Spatafora J.W."/>
            <person name="Friedman N."/>
            <person name="Dalgaard J.Z."/>
            <person name="Baumann P."/>
            <person name="Niki H."/>
            <person name="Regev A."/>
            <person name="Nusbaum C."/>
        </authorList>
    </citation>
    <scope>NUCLEOTIDE SEQUENCE [LARGE SCALE GENOMIC DNA]</scope>
    <source>
        <strain evidence="20">yFS275 / FY16936</strain>
    </source>
</reference>
<dbReference type="Gene3D" id="3.30.830.10">
    <property type="entry name" value="Metalloenzyme, LuxS/M16 peptidase-like"/>
    <property type="match status" value="4"/>
</dbReference>
<keyword evidence="10" id="KW-0862">Zinc</keyword>
<keyword evidence="13" id="KW-0496">Mitochondrion</keyword>
<accession>B6K729</accession>
<comment type="function">
    <text evidence="15">Degrades mitochondrial transit peptides after their cleavage in the intermembrane space or in the matrix, and presequence peptides; clearance of these peptides is required to keep the presequence processing machinery running. Preferentially cleaves the N-terminal side of paired basic amino acid residues. Also degrades other unstructured peptides. May function as an ATP-dependent peptidase as opposed to a metalloendopeptidase.</text>
</comment>
<keyword evidence="20" id="KW-1185">Reference proteome</keyword>
<dbReference type="FunFam" id="3.30.830.10:FF:000011">
    <property type="entry name" value="Presequence protease, mitochondrial"/>
    <property type="match status" value="1"/>
</dbReference>
<evidence type="ECO:0000313" key="20">
    <source>
        <dbReference type="Proteomes" id="UP000001744"/>
    </source>
</evidence>
<dbReference type="STRING" id="402676.B6K729"/>
<evidence type="ECO:0000313" key="18">
    <source>
        <dbReference type="EMBL" id="EEB09333.1"/>
    </source>
</evidence>
<dbReference type="VEuPathDB" id="FungiDB:SJAG_04533"/>
<dbReference type="Pfam" id="PF08367">
    <property type="entry name" value="M16C_assoc"/>
    <property type="match status" value="1"/>
</dbReference>
<evidence type="ECO:0000259" key="17">
    <source>
        <dbReference type="SMART" id="SM01264"/>
    </source>
</evidence>
<dbReference type="EMBL" id="KE651168">
    <property type="protein sequence ID" value="EEB09333.1"/>
    <property type="molecule type" value="Genomic_DNA"/>
</dbReference>
<dbReference type="GO" id="GO:0004176">
    <property type="term" value="F:ATP-dependent peptidase activity"/>
    <property type="evidence" value="ECO:0007669"/>
    <property type="project" value="EnsemblFungi"/>
</dbReference>